<protein>
    <submittedName>
        <fullName evidence="2">Fimbrillin family protein</fullName>
    </submittedName>
</protein>
<evidence type="ECO:0000313" key="2">
    <source>
        <dbReference type="EMBL" id="MBO8448441.1"/>
    </source>
</evidence>
<dbReference type="InterPro" id="IPR025049">
    <property type="entry name" value="Mfa-like_1"/>
</dbReference>
<comment type="caution">
    <text evidence="2">The sequence shown here is derived from an EMBL/GenBank/DDBJ whole genome shotgun (WGS) entry which is preliminary data.</text>
</comment>
<dbReference type="EMBL" id="JADIMQ010000058">
    <property type="protein sequence ID" value="MBO8448441.1"/>
    <property type="molecule type" value="Genomic_DNA"/>
</dbReference>
<gene>
    <name evidence="2" type="ORF">IAC29_04130</name>
</gene>
<dbReference type="CDD" id="cd13120">
    <property type="entry name" value="BF2867_like_N"/>
    <property type="match status" value="1"/>
</dbReference>
<dbReference type="Proteomes" id="UP000810252">
    <property type="component" value="Unassembled WGS sequence"/>
</dbReference>
<dbReference type="Pfam" id="PF13149">
    <property type="entry name" value="Mfa_like_1"/>
    <property type="match status" value="1"/>
</dbReference>
<accession>A0A9D9HEI1</accession>
<dbReference type="InterPro" id="IPR042278">
    <property type="entry name" value="Mfa-like_1_N"/>
</dbReference>
<sequence length="958" mass="103735">MDKTTSGNTWKRSIRCNLSLRPGPLGVLPGFLAAGLLLWTSCTEEQLTDGPSPDGKELTFSVKEIQEGWTPGAETKASASGSLGQGPVEMEAQDGYTGKTLYLHTSVRQGITSPAASGEEGRISGDNDPAGLPQTRGTQLEMNNWWNRFSLFGYSYASTGNFDPAGNTPDYLYNVEVSRIGNAGSASYGTTPTYYLPGAGTKVMLFAMAPYSADLLGENTSAIPGADAAGTPEFAYKCPWYSPNQQDLCFTRGTEISGDHTGNINLNFYHTMTAVRVVAGSDIGRGTVKRVRLLRIPGAGIYTPAVGGNDTSAPGSWQITDKNVPSTQIHHGYRQNGNPGENTEFTVGNGQEVEICGNGNQTTFFMIPQTLPQDAALEVIYKPEGSSTATTITASLAGQTWKMGTTVTYRLTGSKDEPVDFDVTFFANPNQSSQTFPANAQNEIAFRINATKGQETLPVVIEYSYPGANPQWSTTPLAMFKPDNTLGGNAGTGTRGIRFSKDTRYPITVLMNSVTSDNPRTKQLRNAGTANNEWLGGSEGAPTTSNCYVVNKGGTYRFACAYGNALSNGTKVSAAMDYSSFYGYNGNSLNGASAWLDGAASALLLWQDREGMVSGVTLQNRSDGHKNITFTVATGERLKEGNAIIGVRDGSGRIMWSWHIWILAGGLNGNSNNFCMKVPLGYVASDKSLYAARPDRKIRFRLPDYPDVQPIVFTISQTEVRMSDPGWYMLYQWGRKDPMRPGYLDNGTSRDLPVYGNVVPANRTFNASGSVSAFISTSIQNPEKFASSYPSPYDAMYWLGQWYEGDSFGSINDNPAHSKAVYKTVYDPTPNGYCVASITTYESIVGSKGALGVQDWAKFIGRLSNSGSYMTDYGFRFSGNEVFIPMAGERPSTNFTYSLGGQGAHFWTLNRIRSQNQAYTLNIFMPNFGTTGGAGFSLQTRMNGITYNNCLPLIPQKR</sequence>
<evidence type="ECO:0000313" key="3">
    <source>
        <dbReference type="Proteomes" id="UP000810252"/>
    </source>
</evidence>
<name>A0A9D9HEI1_9BACT</name>
<organism evidence="2 3">
    <name type="scientific">Candidatus Cryptobacteroides merdigallinarum</name>
    <dbReference type="NCBI Taxonomy" id="2840770"/>
    <lineage>
        <taxon>Bacteria</taxon>
        <taxon>Pseudomonadati</taxon>
        <taxon>Bacteroidota</taxon>
        <taxon>Bacteroidia</taxon>
        <taxon>Bacteroidales</taxon>
        <taxon>Candidatus Cryptobacteroides</taxon>
    </lineage>
</organism>
<reference evidence="2" key="2">
    <citation type="journal article" date="2021" name="PeerJ">
        <title>Extensive microbial diversity within the chicken gut microbiome revealed by metagenomics and culture.</title>
        <authorList>
            <person name="Gilroy R."/>
            <person name="Ravi A."/>
            <person name="Getino M."/>
            <person name="Pursley I."/>
            <person name="Horton D.L."/>
            <person name="Alikhan N.F."/>
            <person name="Baker D."/>
            <person name="Gharbi K."/>
            <person name="Hall N."/>
            <person name="Watson M."/>
            <person name="Adriaenssens E.M."/>
            <person name="Foster-Nyarko E."/>
            <person name="Jarju S."/>
            <person name="Secka A."/>
            <person name="Antonio M."/>
            <person name="Oren A."/>
            <person name="Chaudhuri R.R."/>
            <person name="La Ragione R."/>
            <person name="Hildebrand F."/>
            <person name="Pallen M.J."/>
        </authorList>
    </citation>
    <scope>NUCLEOTIDE SEQUENCE</scope>
    <source>
        <strain evidence="2">20514</strain>
    </source>
</reference>
<feature type="region of interest" description="Disordered" evidence="1">
    <location>
        <begin position="113"/>
        <end position="134"/>
    </location>
</feature>
<dbReference type="AlphaFoldDB" id="A0A9D9HEI1"/>
<dbReference type="Gene3D" id="2.60.40.2620">
    <property type="entry name" value="Fimbrillin-like"/>
    <property type="match status" value="1"/>
</dbReference>
<evidence type="ECO:0000256" key="1">
    <source>
        <dbReference type="SAM" id="MobiDB-lite"/>
    </source>
</evidence>
<reference evidence="2" key="1">
    <citation type="submission" date="2020-10" db="EMBL/GenBank/DDBJ databases">
        <authorList>
            <person name="Gilroy R."/>
        </authorList>
    </citation>
    <scope>NUCLEOTIDE SEQUENCE</scope>
    <source>
        <strain evidence="2">20514</strain>
    </source>
</reference>
<proteinExistence type="predicted"/>